<dbReference type="PANTHER" id="PTHR35134:SF2">
    <property type="entry name" value="NUCLEOTIDASE YQFW-RELATED"/>
    <property type="match status" value="1"/>
</dbReference>
<dbReference type="Proteomes" id="UP000886289">
    <property type="component" value="Unassembled WGS sequence"/>
</dbReference>
<reference evidence="3" key="1">
    <citation type="journal article" date="2020" name="mSystems">
        <title>Genome- and Community-Level Interaction Insights into Carbon Utilization and Element Cycling Functions of Hydrothermarchaeota in Hydrothermal Sediment.</title>
        <authorList>
            <person name="Zhou Z."/>
            <person name="Liu Y."/>
            <person name="Xu W."/>
            <person name="Pan J."/>
            <person name="Luo Z.H."/>
            <person name="Li M."/>
        </authorList>
    </citation>
    <scope>NUCLEOTIDE SEQUENCE [LARGE SCALE GENOMIC DNA]</scope>
    <source>
        <strain evidence="3">HyVt-233</strain>
    </source>
</reference>
<dbReference type="PANTHER" id="PTHR35134">
    <property type="entry name" value="NUCLEOTIDASE YQFW-RELATED"/>
    <property type="match status" value="1"/>
</dbReference>
<dbReference type="GO" id="GO:0008253">
    <property type="term" value="F:5'-nucleotidase activity"/>
    <property type="evidence" value="ECO:0007669"/>
    <property type="project" value="InterPro"/>
</dbReference>
<accession>A0A7C0Y2J4</accession>
<dbReference type="Gene3D" id="3.40.50.1000">
    <property type="entry name" value="HAD superfamily/HAD-like"/>
    <property type="match status" value="1"/>
</dbReference>
<dbReference type="InterPro" id="IPR036412">
    <property type="entry name" value="HAD-like_sf"/>
</dbReference>
<dbReference type="EMBL" id="DRBS01000162">
    <property type="protein sequence ID" value="HDD44046.1"/>
    <property type="molecule type" value="Genomic_DNA"/>
</dbReference>
<organism evidence="3">
    <name type="scientific">Desulfofervidus auxilii</name>
    <dbReference type="NCBI Taxonomy" id="1621989"/>
    <lineage>
        <taxon>Bacteria</taxon>
        <taxon>Pseudomonadati</taxon>
        <taxon>Thermodesulfobacteriota</taxon>
        <taxon>Candidatus Desulfofervidia</taxon>
        <taxon>Candidatus Desulfofervidales</taxon>
        <taxon>Candidatus Desulfofervidaceae</taxon>
        <taxon>Candidatus Desulfofervidus</taxon>
    </lineage>
</organism>
<dbReference type="SUPFAM" id="SSF56784">
    <property type="entry name" value="HAD-like"/>
    <property type="match status" value="1"/>
</dbReference>
<comment type="similarity">
    <text evidence="1">Belongs to the 5'(3')-deoxyribonucleotidase family.</text>
</comment>
<dbReference type="GO" id="GO:0009264">
    <property type="term" value="P:deoxyribonucleotide catabolic process"/>
    <property type="evidence" value="ECO:0007669"/>
    <property type="project" value="InterPro"/>
</dbReference>
<dbReference type="AlphaFoldDB" id="A0A7C0Y2J4"/>
<feature type="active site" description="Proton donor" evidence="2">
    <location>
        <position position="11"/>
    </location>
</feature>
<dbReference type="InterPro" id="IPR010708">
    <property type="entry name" value="5'(3')-deoxyribonucleotidase"/>
</dbReference>
<dbReference type="InterPro" id="IPR052419">
    <property type="entry name" value="5_3-deoxyribonucleotidase-like"/>
</dbReference>
<gene>
    <name evidence="3" type="ORF">ENG63_04195</name>
</gene>
<proteinExistence type="inferred from homology"/>
<evidence type="ECO:0000256" key="2">
    <source>
        <dbReference type="PIRSR" id="PIRSR610708-1"/>
    </source>
</evidence>
<evidence type="ECO:0000313" key="3">
    <source>
        <dbReference type="EMBL" id="HDD44046.1"/>
    </source>
</evidence>
<evidence type="ECO:0000256" key="1">
    <source>
        <dbReference type="ARBA" id="ARBA00009589"/>
    </source>
</evidence>
<sequence>MKEKIGFFDIDGVVADTGTAMIEIVQKELDKPWVKIEDITEYEITRLSWLNEFEIEFLLTKFTQPDFYINIPPMPDAAKVTEILSKAGWKIIFVTARPPYLRELTFYWLKNNDFYFDQLIVTNPQEKINYCVNSHKCFFVEDRPDVITKIAMEMPKMKIFVYDQPWNRYVKVGKRIKRLKEILEVMNKL</sequence>
<dbReference type="InterPro" id="IPR023214">
    <property type="entry name" value="HAD_sf"/>
</dbReference>
<dbReference type="Pfam" id="PF06941">
    <property type="entry name" value="NT5C"/>
    <property type="match status" value="1"/>
</dbReference>
<protein>
    <submittedName>
        <fullName evidence="3">Uncharacterized protein</fullName>
    </submittedName>
</protein>
<comment type="caution">
    <text evidence="3">The sequence shown here is derived from an EMBL/GenBank/DDBJ whole genome shotgun (WGS) entry which is preliminary data.</text>
</comment>
<feature type="active site" description="Nucleophile" evidence="2">
    <location>
        <position position="9"/>
    </location>
</feature>
<name>A0A7C0Y2J4_DESA2</name>